<keyword evidence="7 11" id="KW-0732">Signal</keyword>
<evidence type="ECO:0000259" key="14">
    <source>
        <dbReference type="Pfam" id="PF05662"/>
    </source>
</evidence>
<evidence type="ECO:0000256" key="5">
    <source>
        <dbReference type="ARBA" id="ARBA00022452"/>
    </source>
</evidence>
<dbReference type="Gene3D" id="3.30.1300.30">
    <property type="entry name" value="GSPII I/J protein-like"/>
    <property type="match status" value="1"/>
</dbReference>
<feature type="domain" description="Trimeric autotransporter adhesin YadA-like head" evidence="13">
    <location>
        <begin position="291"/>
        <end position="317"/>
    </location>
</feature>
<feature type="domain" description="Trimeric autotransporter adhesin YadA-like head" evidence="13">
    <location>
        <begin position="503"/>
        <end position="527"/>
    </location>
</feature>
<evidence type="ECO:0000256" key="10">
    <source>
        <dbReference type="ARBA" id="ARBA00023237"/>
    </source>
</evidence>
<evidence type="ECO:0000256" key="1">
    <source>
        <dbReference type="ARBA" id="ARBA00004241"/>
    </source>
</evidence>
<feature type="domain" description="Trimeric autotransporter adhesin YadA-like stalk" evidence="14">
    <location>
        <begin position="533"/>
        <end position="572"/>
    </location>
</feature>
<dbReference type="SUPFAM" id="SSF101967">
    <property type="entry name" value="Adhesin YadA, collagen-binding domain"/>
    <property type="match status" value="4"/>
</dbReference>
<feature type="domain" description="Trimeric autotransporter adhesin YadA-like head" evidence="13">
    <location>
        <begin position="46"/>
        <end position="68"/>
    </location>
</feature>
<evidence type="ECO:0000256" key="2">
    <source>
        <dbReference type="ARBA" id="ARBA00004442"/>
    </source>
</evidence>
<dbReference type="Gene3D" id="2.60.40.4050">
    <property type="match status" value="2"/>
</dbReference>
<evidence type="ECO:0000256" key="11">
    <source>
        <dbReference type="SAM" id="SignalP"/>
    </source>
</evidence>
<dbReference type="Pfam" id="PF05658">
    <property type="entry name" value="YadA_head"/>
    <property type="match status" value="8"/>
</dbReference>
<comment type="subcellular location">
    <subcellularLocation>
        <location evidence="2">Cell outer membrane</location>
    </subcellularLocation>
    <subcellularLocation>
        <location evidence="1">Cell surface</location>
    </subcellularLocation>
</comment>
<name>A0ABX8UVN8_9BURK</name>
<feature type="domain" description="Trimeric autotransporter adhesin YadA-like stalk" evidence="14">
    <location>
        <begin position="335"/>
        <end position="357"/>
    </location>
</feature>
<keyword evidence="9" id="KW-0472">Membrane</keyword>
<evidence type="ECO:0000256" key="9">
    <source>
        <dbReference type="ARBA" id="ARBA00023136"/>
    </source>
</evidence>
<feature type="domain" description="Trimeric autotransporter adhesin YadA-like head" evidence="13">
    <location>
        <begin position="74"/>
        <end position="96"/>
    </location>
</feature>
<keyword evidence="4" id="KW-0813">Transport</keyword>
<gene>
    <name evidence="15" type="ORF">KZJ38_14580</name>
</gene>
<dbReference type="InterPro" id="IPR008635">
    <property type="entry name" value="Coiled_stalk_dom"/>
</dbReference>
<evidence type="ECO:0000256" key="7">
    <source>
        <dbReference type="ARBA" id="ARBA00022729"/>
    </source>
</evidence>
<feature type="domain" description="Trimeric autotransporter adhesin YadA-like stalk" evidence="14">
    <location>
        <begin position="395"/>
        <end position="421"/>
    </location>
</feature>
<evidence type="ECO:0000256" key="4">
    <source>
        <dbReference type="ARBA" id="ARBA00022448"/>
    </source>
</evidence>
<organism evidence="15 16">
    <name type="scientific">Paraburkholderia edwinii</name>
    <dbReference type="NCBI Taxonomy" id="2861782"/>
    <lineage>
        <taxon>Bacteria</taxon>
        <taxon>Pseudomonadati</taxon>
        <taxon>Pseudomonadota</taxon>
        <taxon>Betaproteobacteria</taxon>
        <taxon>Burkholderiales</taxon>
        <taxon>Burkholderiaceae</taxon>
        <taxon>Paraburkholderia</taxon>
    </lineage>
</organism>
<evidence type="ECO:0000313" key="15">
    <source>
        <dbReference type="EMBL" id="QYD70990.1"/>
    </source>
</evidence>
<feature type="chain" id="PRO_5046798808" evidence="11">
    <location>
        <begin position="20"/>
        <end position="645"/>
    </location>
</feature>
<evidence type="ECO:0000256" key="6">
    <source>
        <dbReference type="ARBA" id="ARBA00022692"/>
    </source>
</evidence>
<dbReference type="Proteomes" id="UP000826462">
    <property type="component" value="Chromosome 1"/>
</dbReference>
<dbReference type="EMBL" id="CP080095">
    <property type="protein sequence ID" value="QYD70990.1"/>
    <property type="molecule type" value="Genomic_DNA"/>
</dbReference>
<dbReference type="Gene3D" id="6.10.250.2040">
    <property type="match status" value="1"/>
</dbReference>
<evidence type="ECO:0000313" key="16">
    <source>
        <dbReference type="Proteomes" id="UP000826462"/>
    </source>
</evidence>
<dbReference type="InterPro" id="IPR008640">
    <property type="entry name" value="Adhesin_Head_dom"/>
</dbReference>
<evidence type="ECO:0000256" key="8">
    <source>
        <dbReference type="ARBA" id="ARBA00022927"/>
    </source>
</evidence>
<keyword evidence="5" id="KW-1134">Transmembrane beta strand</keyword>
<feature type="domain" description="Trimeric autotransporter adhesin YadA-like head" evidence="13">
    <location>
        <begin position="158"/>
        <end position="182"/>
    </location>
</feature>
<evidence type="ECO:0000259" key="12">
    <source>
        <dbReference type="Pfam" id="PF03895"/>
    </source>
</evidence>
<proteinExistence type="inferred from homology"/>
<keyword evidence="10" id="KW-0998">Cell outer membrane</keyword>
<dbReference type="InterPro" id="IPR045584">
    <property type="entry name" value="Pilin-like"/>
</dbReference>
<protein>
    <submittedName>
        <fullName evidence="15">YadA-like family protein</fullName>
    </submittedName>
</protein>
<dbReference type="Gene3D" id="1.20.5.170">
    <property type="match status" value="1"/>
</dbReference>
<feature type="domain" description="Trimeric autotransporter adhesin YadA-like stalk" evidence="14">
    <location>
        <begin position="188"/>
        <end position="219"/>
    </location>
</feature>
<feature type="signal peptide" evidence="11">
    <location>
        <begin position="1"/>
        <end position="19"/>
    </location>
</feature>
<dbReference type="InterPro" id="IPR011049">
    <property type="entry name" value="Serralysin-like_metalloprot_C"/>
</dbReference>
<sequence>MQQILTQPSALPLPATVLAAALVTDYIAVSPNTTPGVPTHASADLNAMAVGPTSAASGINASAVGAGAFAARNYSTAVGSGAGALGLRTTAIGTGATTGFESDSAVAIGYLARADGAATLAMGAESTASGAESVALGSNAATGADAARALALGADTLATGAGSVALGANSIASRQNAVSIGNADLQRQIINVAAGTFDTDVVNVAQLKGVTAALGGGAAVGADGSVLAPAYTIGGDLYHNVGDALTNLDGRVSANTIRIDDLTNVINNISGGTTTVVRYFRANSVLSDAAATGAEAVAIGGNARATAANSIALGANSVADRENVVSVGAAGYERQIANVAAGVADTDAVNVRQLKDAGLIDGNGHATSAVTYDNIDGRVDYGSVTLGQGRAGGTQIHNVANGAADSDAVNLGQLNSAISQAIINDLPRAPSPFIVVNGNAASEAAQASGTHAAALGANASANGAAALALGANASAAGDTASAIGAQAVAKGNGASAFGWNAAATADGAVALGAGSVADRANAVSVGSAGAERQITNVAAGTRGTDAVNLDQLNAAFNQTNQALNDLDRSTRKGIASASALQIVTPYLPGRTTLNAGVAAYRGQAALALGVSRWSEKGTFNVNAGVASSGGNSTIVRAGVGFVIGD</sequence>
<feature type="domain" description="Trimeric autotransporter adhesin YadA-like C-terminal membrane anchor" evidence="12">
    <location>
        <begin position="584"/>
        <end position="641"/>
    </location>
</feature>
<feature type="domain" description="Trimeric autotransporter adhesin YadA-like head" evidence="13">
    <location>
        <begin position="475"/>
        <end position="501"/>
    </location>
</feature>
<accession>A0ABX8UVN8</accession>
<evidence type="ECO:0000256" key="3">
    <source>
        <dbReference type="ARBA" id="ARBA00005848"/>
    </source>
</evidence>
<dbReference type="Pfam" id="PF05662">
    <property type="entry name" value="YadA_stalk"/>
    <property type="match status" value="4"/>
</dbReference>
<keyword evidence="8" id="KW-0653">Protein transport</keyword>
<evidence type="ECO:0000259" key="13">
    <source>
        <dbReference type="Pfam" id="PF05658"/>
    </source>
</evidence>
<dbReference type="Pfam" id="PF03895">
    <property type="entry name" value="YadA_anchor"/>
    <property type="match status" value="1"/>
</dbReference>
<reference evidence="15 16" key="1">
    <citation type="submission" date="2021-07" db="EMBL/GenBank/DDBJ databases">
        <title>Paraburkholderia edwinii protects Aspergillus sp. from phenazines by acting as a toxin sponge.</title>
        <authorList>
            <person name="Dahlstrom K.M."/>
            <person name="Newman D.K."/>
        </authorList>
    </citation>
    <scope>NUCLEOTIDE SEQUENCE [LARGE SCALE GENOMIC DNA]</scope>
    <source>
        <strain evidence="15 16">Pe01</strain>
    </source>
</reference>
<dbReference type="InterPro" id="IPR005594">
    <property type="entry name" value="YadA_C"/>
</dbReference>
<dbReference type="Gene3D" id="2.150.10.10">
    <property type="entry name" value="Serralysin-like metalloprotease, C-terminal"/>
    <property type="match status" value="2"/>
</dbReference>
<feature type="domain" description="Trimeric autotransporter adhesin YadA-like head" evidence="13">
    <location>
        <begin position="114"/>
        <end position="140"/>
    </location>
</feature>
<keyword evidence="16" id="KW-1185">Reference proteome</keyword>
<dbReference type="SUPFAM" id="SSF54523">
    <property type="entry name" value="Pili subunits"/>
    <property type="match status" value="1"/>
</dbReference>
<feature type="domain" description="Trimeric autotransporter adhesin YadA-like head" evidence="13">
    <location>
        <begin position="447"/>
        <end position="473"/>
    </location>
</feature>
<dbReference type="CDD" id="cd12820">
    <property type="entry name" value="LbR_YadA-like"/>
    <property type="match status" value="1"/>
</dbReference>
<comment type="similarity">
    <text evidence="3">Belongs to the autotransporter-2 (AT-2) (TC 1.B.40) family.</text>
</comment>
<keyword evidence="6" id="KW-0812">Transmembrane</keyword>